<dbReference type="InterPro" id="IPR011989">
    <property type="entry name" value="ARM-like"/>
</dbReference>
<dbReference type="GO" id="GO:0005770">
    <property type="term" value="C:late endosome"/>
    <property type="evidence" value="ECO:0007669"/>
    <property type="project" value="TreeGrafter"/>
</dbReference>
<feature type="repeat" description="HEAT" evidence="9">
    <location>
        <begin position="667"/>
        <end position="705"/>
    </location>
</feature>
<dbReference type="Gene3D" id="1.10.510.10">
    <property type="entry name" value="Transferase(Phosphotransferase) domain 1"/>
    <property type="match status" value="1"/>
</dbReference>
<keyword evidence="8" id="KW-0067">ATP-binding</keyword>
<evidence type="ECO:0000256" key="5">
    <source>
        <dbReference type="ARBA" id="ARBA00022737"/>
    </source>
</evidence>
<dbReference type="SMART" id="SM00220">
    <property type="entry name" value="S_TKc"/>
    <property type="match status" value="1"/>
</dbReference>
<dbReference type="OrthoDB" id="242910at2759"/>
<evidence type="ECO:0000256" key="2">
    <source>
        <dbReference type="ARBA" id="ARBA00022527"/>
    </source>
</evidence>
<dbReference type="GO" id="GO:0045324">
    <property type="term" value="P:late endosome to vacuole transport"/>
    <property type="evidence" value="ECO:0007669"/>
    <property type="project" value="InterPro"/>
</dbReference>
<dbReference type="SUPFAM" id="SSF48371">
    <property type="entry name" value="ARM repeat"/>
    <property type="match status" value="1"/>
</dbReference>
<dbReference type="Proteomes" id="UP000007703">
    <property type="component" value="Unassembled WGS sequence"/>
</dbReference>
<accession>C4YC13</accession>
<evidence type="ECO:0000256" key="11">
    <source>
        <dbReference type="SAM" id="MobiDB-lite"/>
    </source>
</evidence>
<dbReference type="InterPro" id="IPR016024">
    <property type="entry name" value="ARM-type_fold"/>
</dbReference>
<evidence type="ECO:0000259" key="12">
    <source>
        <dbReference type="PROSITE" id="PS50011"/>
    </source>
</evidence>
<gene>
    <name evidence="13" type="ORF">CLUG_05741</name>
</gene>
<dbReference type="InterPro" id="IPR001680">
    <property type="entry name" value="WD40_rpt"/>
</dbReference>
<dbReference type="Pfam" id="PF00400">
    <property type="entry name" value="WD40"/>
    <property type="match status" value="1"/>
</dbReference>
<dbReference type="Pfam" id="PF22956">
    <property type="entry name" value="VPS15-like_hel"/>
    <property type="match status" value="1"/>
</dbReference>
<dbReference type="Pfam" id="PF00069">
    <property type="entry name" value="Pkinase"/>
    <property type="match status" value="1"/>
</dbReference>
<dbReference type="GO" id="GO:0005524">
    <property type="term" value="F:ATP binding"/>
    <property type="evidence" value="ECO:0007669"/>
    <property type="project" value="InterPro"/>
</dbReference>
<dbReference type="GO" id="GO:0034271">
    <property type="term" value="C:phosphatidylinositol 3-kinase complex, class III, type I"/>
    <property type="evidence" value="ECO:0007669"/>
    <property type="project" value="TreeGrafter"/>
</dbReference>
<dbReference type="InterPro" id="IPR008271">
    <property type="entry name" value="Ser/Thr_kinase_AS"/>
</dbReference>
<dbReference type="GeneID" id="8494860"/>
<dbReference type="GO" id="GO:0034272">
    <property type="term" value="C:phosphatidylinositol 3-kinase complex, class III, type II"/>
    <property type="evidence" value="ECO:0007669"/>
    <property type="project" value="TreeGrafter"/>
</dbReference>
<dbReference type="PROSITE" id="PS50082">
    <property type="entry name" value="WD_REPEATS_2"/>
    <property type="match status" value="1"/>
</dbReference>
<dbReference type="PROSITE" id="PS00230">
    <property type="entry name" value="MAP1B_NEURAXIN"/>
    <property type="match status" value="1"/>
</dbReference>
<keyword evidence="6" id="KW-0547">Nucleotide-binding</keyword>
<dbReference type="InterPro" id="IPR045162">
    <property type="entry name" value="Vps15-like"/>
</dbReference>
<keyword evidence="3 10" id="KW-0853">WD repeat</keyword>
<reference evidence="13 14" key="1">
    <citation type="journal article" date="2009" name="Nature">
        <title>Evolution of pathogenicity and sexual reproduction in eight Candida genomes.</title>
        <authorList>
            <person name="Butler G."/>
            <person name="Rasmussen M.D."/>
            <person name="Lin M.F."/>
            <person name="Santos M.A."/>
            <person name="Sakthikumar S."/>
            <person name="Munro C.A."/>
            <person name="Rheinbay E."/>
            <person name="Grabherr M."/>
            <person name="Forche A."/>
            <person name="Reedy J.L."/>
            <person name="Agrafioti I."/>
            <person name="Arnaud M.B."/>
            <person name="Bates S."/>
            <person name="Brown A.J."/>
            <person name="Brunke S."/>
            <person name="Costanzo M.C."/>
            <person name="Fitzpatrick D.A."/>
            <person name="de Groot P.W."/>
            <person name="Harris D."/>
            <person name="Hoyer L.L."/>
            <person name="Hube B."/>
            <person name="Klis F.M."/>
            <person name="Kodira C."/>
            <person name="Lennard N."/>
            <person name="Logue M.E."/>
            <person name="Martin R."/>
            <person name="Neiman A.M."/>
            <person name="Nikolaou E."/>
            <person name="Quail M.A."/>
            <person name="Quinn J."/>
            <person name="Santos M.C."/>
            <person name="Schmitzberger F.F."/>
            <person name="Sherlock G."/>
            <person name="Shah P."/>
            <person name="Silverstein K.A."/>
            <person name="Skrzypek M.S."/>
            <person name="Soll D."/>
            <person name="Staggs R."/>
            <person name="Stansfield I."/>
            <person name="Stumpf M.P."/>
            <person name="Sudbery P.E."/>
            <person name="Srikantha T."/>
            <person name="Zeng Q."/>
            <person name="Berman J."/>
            <person name="Berriman M."/>
            <person name="Heitman J."/>
            <person name="Gow N.A."/>
            <person name="Lorenz M.C."/>
            <person name="Birren B.W."/>
            <person name="Kellis M."/>
            <person name="Cuomo C.A."/>
        </authorList>
    </citation>
    <scope>NUCLEOTIDE SEQUENCE [LARGE SCALE GENOMIC DNA]</scope>
    <source>
        <strain evidence="13 14">ATCC 42720</strain>
    </source>
</reference>
<proteinExistence type="predicted"/>
<dbReference type="PROSITE" id="PS50077">
    <property type="entry name" value="HEAT_REPEAT"/>
    <property type="match status" value="1"/>
</dbReference>
<dbReference type="GO" id="GO:0071561">
    <property type="term" value="C:nucleus-vacuole junction"/>
    <property type="evidence" value="ECO:0007669"/>
    <property type="project" value="TreeGrafter"/>
</dbReference>
<feature type="repeat" description="WD" evidence="10">
    <location>
        <begin position="1119"/>
        <end position="1151"/>
    </location>
</feature>
<dbReference type="InterPro" id="IPR055231">
    <property type="entry name" value="2AA_helical"/>
</dbReference>
<dbReference type="PANTHER" id="PTHR17583">
    <property type="entry name" value="PHOSPHOINOSITIDE 3-KINASE REGULATORY SUBUNIT 4"/>
    <property type="match status" value="1"/>
</dbReference>
<dbReference type="SMART" id="SM00320">
    <property type="entry name" value="WD40"/>
    <property type="match status" value="4"/>
</dbReference>
<evidence type="ECO:0000256" key="9">
    <source>
        <dbReference type="PROSITE-ProRule" id="PRU00103"/>
    </source>
</evidence>
<dbReference type="Gene3D" id="2.130.10.10">
    <property type="entry name" value="YVTN repeat-like/Quinoprotein amine dehydrogenase"/>
    <property type="match status" value="2"/>
</dbReference>
<keyword evidence="5" id="KW-0677">Repeat</keyword>
<evidence type="ECO:0000256" key="3">
    <source>
        <dbReference type="ARBA" id="ARBA00022574"/>
    </source>
</evidence>
<dbReference type="InterPro" id="IPR021133">
    <property type="entry name" value="HEAT_type_2"/>
</dbReference>
<organism evidence="13 14">
    <name type="scientific">Clavispora lusitaniae (strain ATCC 42720)</name>
    <name type="common">Yeast</name>
    <name type="synonym">Candida lusitaniae</name>
    <dbReference type="NCBI Taxonomy" id="306902"/>
    <lineage>
        <taxon>Eukaryota</taxon>
        <taxon>Fungi</taxon>
        <taxon>Dikarya</taxon>
        <taxon>Ascomycota</taxon>
        <taxon>Saccharomycotina</taxon>
        <taxon>Pichiomycetes</taxon>
        <taxon>Metschnikowiaceae</taxon>
        <taxon>Clavispora</taxon>
    </lineage>
</organism>
<dbReference type="GO" id="GO:0016236">
    <property type="term" value="P:macroautophagy"/>
    <property type="evidence" value="ECO:0007669"/>
    <property type="project" value="InterPro"/>
</dbReference>
<dbReference type="InterPro" id="IPR000102">
    <property type="entry name" value="MAP1B_neuraxin"/>
</dbReference>
<dbReference type="OMA" id="ATNTCRI"/>
<dbReference type="PANTHER" id="PTHR17583:SF0">
    <property type="entry name" value="PHOSPHOINOSITIDE 3-KINASE REGULATORY SUBUNIT 4"/>
    <property type="match status" value="1"/>
</dbReference>
<dbReference type="SUPFAM" id="SSF50978">
    <property type="entry name" value="WD40 repeat-like"/>
    <property type="match status" value="1"/>
</dbReference>
<evidence type="ECO:0000313" key="14">
    <source>
        <dbReference type="Proteomes" id="UP000007703"/>
    </source>
</evidence>
<keyword evidence="4" id="KW-0808">Transferase</keyword>
<feature type="compositionally biased region" description="Basic and acidic residues" evidence="11">
    <location>
        <begin position="384"/>
        <end position="413"/>
    </location>
</feature>
<dbReference type="HOGENOM" id="CLU_001696_0_1_1"/>
<evidence type="ECO:0000256" key="1">
    <source>
        <dbReference type="ARBA" id="ARBA00012513"/>
    </source>
</evidence>
<evidence type="ECO:0000256" key="4">
    <source>
        <dbReference type="ARBA" id="ARBA00022679"/>
    </source>
</evidence>
<dbReference type="InterPro" id="IPR015943">
    <property type="entry name" value="WD40/YVTN_repeat-like_dom_sf"/>
</dbReference>
<keyword evidence="7" id="KW-0418">Kinase</keyword>
<keyword evidence="2" id="KW-0723">Serine/threonine-protein kinase</keyword>
<dbReference type="PROSITE" id="PS50294">
    <property type="entry name" value="WD_REPEATS_REGION"/>
    <property type="match status" value="1"/>
</dbReference>
<dbReference type="InParanoid" id="C4YC13"/>
<dbReference type="SUPFAM" id="SSF56112">
    <property type="entry name" value="Protein kinase-like (PK-like)"/>
    <property type="match status" value="1"/>
</dbReference>
<dbReference type="InterPro" id="IPR036322">
    <property type="entry name" value="WD40_repeat_dom_sf"/>
</dbReference>
<dbReference type="STRING" id="306902.C4YC13"/>
<protein>
    <recommendedName>
        <fullName evidence="1">non-specific serine/threonine protein kinase</fullName>
        <ecNumber evidence="1">2.7.11.1</ecNumber>
    </recommendedName>
</protein>
<dbReference type="PROSITE" id="PS00108">
    <property type="entry name" value="PROTEIN_KINASE_ST"/>
    <property type="match status" value="1"/>
</dbReference>
<dbReference type="EC" id="2.7.11.1" evidence="1"/>
<name>C4YC13_CLAL4</name>
<dbReference type="GO" id="GO:0004674">
    <property type="term" value="F:protein serine/threonine kinase activity"/>
    <property type="evidence" value="ECO:0007669"/>
    <property type="project" value="UniProtKB-KW"/>
</dbReference>
<evidence type="ECO:0000256" key="7">
    <source>
        <dbReference type="ARBA" id="ARBA00022777"/>
    </source>
</evidence>
<dbReference type="EMBL" id="CH408083">
    <property type="protein sequence ID" value="EEQ41613.1"/>
    <property type="molecule type" value="Genomic_DNA"/>
</dbReference>
<sequence length="1510" mass="169150">MLYRTACTIPNCADRFISSFSMGVSLSLLTPHAHTVAIRSYIDVLPSYKFLAVINDNRFLKTIKAVDTRTGSLLVIKVFVKPQQTDIRLGKVAENLAREASLLAPYPNTLAWHQITETDSAGYLVRQLVRTNIYDRLSLRPFLAPVEKLWLVFQMLRVVSLLHDQLSICHGDIKTENLLVSSSNWLVLTDFAQHTKPVYLPDDNPSEFVFYFDSSDRRSCYVAPERFYKKSSSKTDINDQASLTPEMDLFSLGCVIAELYMGGEPTFSLSDLYRYKRGELEPNLSPIPDPHIREMVSRLLSVEPSKRPSASALLDEYRDVCFPGYFYDFLYDFMSKMNSSQRFAKEDDNFSPSDLRLEEIAEKYADIAEALGYTYEDCDKSIEKQEKSQDGNDRDTGNPKRKGSEKNASKELNEAENTDFSGLKVNLPPIPSDYVIRPSSSFSNTGSGALIVLDLIFSLIKSARRPQSKIKACELILVLSERIGDEIKLDRCVPNLCFFLDEFIEDASMLQNDDFSDHNNFPSATTFSSLVARTALLALTTLLGSCTSITPINAHIFPEYLGPKLKSIAFLNSPFHEEANYVKCVLASCLPYLAQISDRFCALCRSLKSETQSLGSLDAAKSRSQASFKDISEALLTETNVNVRISLINHILPLCQYFGVDKTNDIILPHLITYLNDSNYRLRLAFLSSVMDMGNFIGALAFEQYLLPLLFQTLGDNEPSVVLKVLEVFHFFVCKRLINPQNEFNALSVYKELLVNSVVLLLQPNEWIRQSVVCLILSISDNISNADRFCFLYPLIKSYLSYDISVLSWDTLYPCLTAPLSKQVYEAAQTWRNNATNKSMFWRMANYSAFHSHGRRKLVSFSKDMGKYVYVPQSSYNGSSKTEHSASDIPLSNEDRQWIVKLKSVGMDDRALWKVFALKDHFLNLGRFSSGNKSDSVEFELAGNINVPPTNIFFEVCYKTEPISESTRTTETSYEEATNDALSVRLLPNTTSLVLPSTGKSKASLQTVEANVMGELDLSHENAQFKPRHPAHAYQNGKDKNVAHRVFSINNQKVISVTMRHNFAGSNPFVLKYLENMEFEPTLDDFPEFGPAIKASREPSKEPAKVQGSLIAQINTNSTSGNLDSITKVAVSPSSEFLVTGSEMGYLKVWDCAKLDKNITGKNASLSMNLKSGISDIAFMARRPVFAVSTIDGNLRLFRVHVSRGKQRKIVKYSKLSLVRSVKVEDGYATNVAFVSTPGKTMCIVVTSSCKVLAYNVVTMEKHVELQNPLHYGVPTTFIADPKFSWILLGTSDGILCLWDVRFKVLSRAWNVVLDSVKQQKTAIIKLVTVSSSYESSSFAMIGGSTEADITVWDIPGFTCRHVYSANGDRPKIKPYELKEIDKVKQKGIEDVLADFSIDLNIEKNESFRALAYTASGSRYVTATCDHRIIVWDTKNVASSVSLLTPGAVTFTENRISASLSMTYEKVDGKSGKQNHVSGNHDAVLDVAIVESPNYMIVAVERNGLMYAYK</sequence>
<dbReference type="GO" id="GO:0006623">
    <property type="term" value="P:protein targeting to vacuole"/>
    <property type="evidence" value="ECO:0007669"/>
    <property type="project" value="TreeGrafter"/>
</dbReference>
<dbReference type="InterPro" id="IPR011009">
    <property type="entry name" value="Kinase-like_dom_sf"/>
</dbReference>
<evidence type="ECO:0000313" key="13">
    <source>
        <dbReference type="EMBL" id="EEQ41613.1"/>
    </source>
</evidence>
<evidence type="ECO:0000256" key="10">
    <source>
        <dbReference type="PROSITE-ProRule" id="PRU00221"/>
    </source>
</evidence>
<evidence type="ECO:0000256" key="8">
    <source>
        <dbReference type="ARBA" id="ARBA00022840"/>
    </source>
</evidence>
<dbReference type="Gene3D" id="1.25.10.10">
    <property type="entry name" value="Leucine-rich Repeat Variant"/>
    <property type="match status" value="1"/>
</dbReference>
<dbReference type="VEuPathDB" id="FungiDB:CLUG_05741"/>
<dbReference type="InterPro" id="IPR000719">
    <property type="entry name" value="Prot_kinase_dom"/>
</dbReference>
<dbReference type="PROSITE" id="PS50011">
    <property type="entry name" value="PROTEIN_KINASE_DOM"/>
    <property type="match status" value="1"/>
</dbReference>
<feature type="domain" description="Protein kinase" evidence="12">
    <location>
        <begin position="48"/>
        <end position="330"/>
    </location>
</feature>
<evidence type="ECO:0000256" key="6">
    <source>
        <dbReference type="ARBA" id="ARBA00022741"/>
    </source>
</evidence>
<feature type="region of interest" description="Disordered" evidence="11">
    <location>
        <begin position="384"/>
        <end position="414"/>
    </location>
</feature>
<dbReference type="FunCoup" id="C4YC13">
    <property type="interactions" value="827"/>
</dbReference>
<dbReference type="KEGG" id="clu:CLUG_05741"/>